<name>A0A2S9JY52_9HYPH</name>
<feature type="chain" id="PRO_5015666045" evidence="1">
    <location>
        <begin position="24"/>
        <end position="104"/>
    </location>
</feature>
<gene>
    <name evidence="2" type="ORF">C5750_03850</name>
</gene>
<dbReference type="AlphaFoldDB" id="A0A2S9JY52"/>
<protein>
    <submittedName>
        <fullName evidence="2">Uncharacterized protein</fullName>
    </submittedName>
</protein>
<keyword evidence="1" id="KW-0732">Signal</keyword>
<proteinExistence type="predicted"/>
<evidence type="ECO:0000313" key="3">
    <source>
        <dbReference type="Proteomes" id="UP000238563"/>
    </source>
</evidence>
<comment type="caution">
    <text evidence="2">The sequence shown here is derived from an EMBL/GenBank/DDBJ whole genome shotgun (WGS) entry which is preliminary data.</text>
</comment>
<dbReference type="EMBL" id="PVBT01000001">
    <property type="protein sequence ID" value="PRD58273.1"/>
    <property type="molecule type" value="Genomic_DNA"/>
</dbReference>
<organism evidence="2 3">
    <name type="scientific">Phyllobacterium myrsinacearum</name>
    <dbReference type="NCBI Taxonomy" id="28101"/>
    <lineage>
        <taxon>Bacteria</taxon>
        <taxon>Pseudomonadati</taxon>
        <taxon>Pseudomonadota</taxon>
        <taxon>Alphaproteobacteria</taxon>
        <taxon>Hyphomicrobiales</taxon>
        <taxon>Phyllobacteriaceae</taxon>
        <taxon>Phyllobacterium</taxon>
    </lineage>
</organism>
<sequence>MLKYFAIAAIAAAALLPAAPSLAQSLEIGPGGVRLVEPRVERPMRRGMDISEREAVRIARAEGLRNVDNIDRTRSRFIVEGTDRRGNDIRVSVDRRTGDVISVD</sequence>
<keyword evidence="3" id="KW-1185">Reference proteome</keyword>
<dbReference type="RefSeq" id="WP_105732513.1">
    <property type="nucleotide sequence ID" value="NZ_PVBT01000001.1"/>
</dbReference>
<dbReference type="Proteomes" id="UP000238563">
    <property type="component" value="Unassembled WGS sequence"/>
</dbReference>
<evidence type="ECO:0000256" key="1">
    <source>
        <dbReference type="SAM" id="SignalP"/>
    </source>
</evidence>
<reference evidence="2 3" key="1">
    <citation type="submission" date="2018-02" db="EMBL/GenBank/DDBJ databases">
        <title>The draft genome of Phyllobacterium myrsinacearum DSM5892.</title>
        <authorList>
            <person name="Li L."/>
            <person name="Liu L."/>
            <person name="Zhang X."/>
            <person name="Wang T."/>
        </authorList>
    </citation>
    <scope>NUCLEOTIDE SEQUENCE [LARGE SCALE GENOMIC DNA]</scope>
    <source>
        <strain evidence="2 3">DSM 5892</strain>
    </source>
</reference>
<accession>A0A2S9JY52</accession>
<feature type="signal peptide" evidence="1">
    <location>
        <begin position="1"/>
        <end position="23"/>
    </location>
</feature>
<evidence type="ECO:0000313" key="2">
    <source>
        <dbReference type="EMBL" id="PRD58273.1"/>
    </source>
</evidence>
<dbReference type="OrthoDB" id="8160865at2"/>